<reference evidence="2" key="1">
    <citation type="submission" date="2016-07" db="EMBL/GenBank/DDBJ databases">
        <title>De novo transcriptome assembly of four accessions of the metal hyperaccumulator plant Noccaea caerulescens.</title>
        <authorList>
            <person name="Blande D."/>
            <person name="Halimaa P."/>
            <person name="Tervahauta A.I."/>
            <person name="Aarts M.G."/>
            <person name="Karenlampi S.O."/>
        </authorList>
    </citation>
    <scope>NUCLEOTIDE SEQUENCE</scope>
</reference>
<feature type="region of interest" description="Disordered" evidence="1">
    <location>
        <begin position="20"/>
        <end position="47"/>
    </location>
</feature>
<evidence type="ECO:0000313" key="2">
    <source>
        <dbReference type="EMBL" id="JAU04007.1"/>
    </source>
</evidence>
<accession>A0A1J3CB79</accession>
<dbReference type="AlphaFoldDB" id="A0A1J3CB79"/>
<name>A0A1J3CB79_NOCCA</name>
<evidence type="ECO:0000256" key="1">
    <source>
        <dbReference type="SAM" id="MobiDB-lite"/>
    </source>
</evidence>
<sequence>MSYLPRDGLISLTERRKMRLADRSSGSNRLLDKEPSEPIEEEEEANTIKGISKKLRKRLRICRERGGET</sequence>
<organism evidence="2">
    <name type="scientific">Noccaea caerulescens</name>
    <name type="common">Alpine penny-cress</name>
    <name type="synonym">Thlaspi caerulescens</name>
    <dbReference type="NCBI Taxonomy" id="107243"/>
    <lineage>
        <taxon>Eukaryota</taxon>
        <taxon>Viridiplantae</taxon>
        <taxon>Streptophyta</taxon>
        <taxon>Embryophyta</taxon>
        <taxon>Tracheophyta</taxon>
        <taxon>Spermatophyta</taxon>
        <taxon>Magnoliopsida</taxon>
        <taxon>eudicotyledons</taxon>
        <taxon>Gunneridae</taxon>
        <taxon>Pentapetalae</taxon>
        <taxon>rosids</taxon>
        <taxon>malvids</taxon>
        <taxon>Brassicales</taxon>
        <taxon>Brassicaceae</taxon>
        <taxon>Coluteocarpeae</taxon>
        <taxon>Noccaea</taxon>
    </lineage>
</organism>
<proteinExistence type="predicted"/>
<dbReference type="EMBL" id="GEVI01028313">
    <property type="protein sequence ID" value="JAU04007.1"/>
    <property type="molecule type" value="Transcribed_RNA"/>
</dbReference>
<gene>
    <name evidence="2" type="ORF">GA_TR6595_c3_g1_i1_g.22342</name>
</gene>
<protein>
    <submittedName>
        <fullName evidence="2">Uncharacterized protein</fullName>
    </submittedName>
</protein>